<reference evidence="2" key="1">
    <citation type="journal article" date="2019" name="Int. J. Syst. Evol. Microbiol.">
        <title>The Global Catalogue of Microorganisms (GCM) 10K type strain sequencing project: providing services to taxonomists for standard genome sequencing and annotation.</title>
        <authorList>
            <consortium name="The Broad Institute Genomics Platform"/>
            <consortium name="The Broad Institute Genome Sequencing Center for Infectious Disease"/>
            <person name="Wu L."/>
            <person name="Ma J."/>
        </authorList>
    </citation>
    <scope>NUCLEOTIDE SEQUENCE [LARGE SCALE GENOMIC DNA]</scope>
    <source>
        <strain evidence="2">CCUG 53270</strain>
    </source>
</reference>
<dbReference type="PANTHER" id="PTHR48098:SF3">
    <property type="entry name" value="IRON(III) ENTEROBACTIN ESTERASE"/>
    <property type="match status" value="1"/>
</dbReference>
<dbReference type="InterPro" id="IPR050583">
    <property type="entry name" value="Mycobacterial_A85_antigen"/>
</dbReference>
<evidence type="ECO:0000313" key="1">
    <source>
        <dbReference type="EMBL" id="MFD1225304.1"/>
    </source>
</evidence>
<dbReference type="PANTHER" id="PTHR48098">
    <property type="entry name" value="ENTEROCHELIN ESTERASE-RELATED"/>
    <property type="match status" value="1"/>
</dbReference>
<dbReference type="GO" id="GO:0016787">
    <property type="term" value="F:hydrolase activity"/>
    <property type="evidence" value="ECO:0007669"/>
    <property type="project" value="UniProtKB-KW"/>
</dbReference>
<protein>
    <submittedName>
        <fullName evidence="1">Alpha/beta hydrolase</fullName>
    </submittedName>
</protein>
<keyword evidence="2" id="KW-1185">Reference proteome</keyword>
<dbReference type="InterPro" id="IPR029058">
    <property type="entry name" value="AB_hydrolase_fold"/>
</dbReference>
<dbReference type="RefSeq" id="WP_345594058.1">
    <property type="nucleotide sequence ID" value="NZ_BAABJG010000052.1"/>
</dbReference>
<comment type="caution">
    <text evidence="1">The sequence shown here is derived from an EMBL/GenBank/DDBJ whole genome shotgun (WGS) entry which is preliminary data.</text>
</comment>
<dbReference type="InterPro" id="IPR000801">
    <property type="entry name" value="Esterase-like"/>
</dbReference>
<proteinExistence type="predicted"/>
<dbReference type="SUPFAM" id="SSF53474">
    <property type="entry name" value="alpha/beta-Hydrolases"/>
    <property type="match status" value="1"/>
</dbReference>
<dbReference type="Pfam" id="PF00756">
    <property type="entry name" value="Esterase"/>
    <property type="match status" value="1"/>
</dbReference>
<organism evidence="1 2">
    <name type="scientific">Paenibacillus vulneris</name>
    <dbReference type="NCBI Taxonomy" id="1133364"/>
    <lineage>
        <taxon>Bacteria</taxon>
        <taxon>Bacillati</taxon>
        <taxon>Bacillota</taxon>
        <taxon>Bacilli</taxon>
        <taxon>Bacillales</taxon>
        <taxon>Paenibacillaceae</taxon>
        <taxon>Paenibacillus</taxon>
    </lineage>
</organism>
<dbReference type="Proteomes" id="UP001597180">
    <property type="component" value="Unassembled WGS sequence"/>
</dbReference>
<accession>A0ABW3V0D7</accession>
<keyword evidence="1" id="KW-0378">Hydrolase</keyword>
<dbReference type="EMBL" id="JBHTLU010000058">
    <property type="protein sequence ID" value="MFD1225304.1"/>
    <property type="molecule type" value="Genomic_DNA"/>
</dbReference>
<name>A0ABW3V0D7_9BACL</name>
<evidence type="ECO:0000313" key="2">
    <source>
        <dbReference type="Proteomes" id="UP001597180"/>
    </source>
</evidence>
<sequence>MDDSIYYKRTVVKELVPSQYLDGERPVRVFLPPGYQELVTYPVIYCQDGEQFFNFGRIVTHMNRLIFDEGVSPAVIVGVDVDTTVRTSEYAPEGERFNAYTRFFAEELLPYIEARYSVRTDASERILAGDSLGGTVSLHLALDYRSLFCNVISLSGAFLAETRKRLEQEDDLSWLSMYMLIGLDETEVKTERGTFDFLQENRLTKDLIDTKQCRLWYEEKPGKHLWGFWQNELPTAMKLFLK</sequence>
<gene>
    <name evidence="1" type="ORF">ACFQ4B_35010</name>
</gene>
<dbReference type="Gene3D" id="3.40.50.1820">
    <property type="entry name" value="alpha/beta hydrolase"/>
    <property type="match status" value="1"/>
</dbReference>